<keyword evidence="4" id="KW-0256">Endoplasmic reticulum</keyword>
<feature type="transmembrane region" description="Helical" evidence="7">
    <location>
        <begin position="104"/>
        <end position="123"/>
    </location>
</feature>
<dbReference type="Pfam" id="PF07019">
    <property type="entry name" value="EMC6"/>
    <property type="match status" value="1"/>
</dbReference>
<evidence type="ECO:0000256" key="1">
    <source>
        <dbReference type="ARBA" id="ARBA00004477"/>
    </source>
</evidence>
<comment type="caution">
    <text evidence="8">The sequence shown here is derived from an EMBL/GenBank/DDBJ whole genome shotgun (WGS) entry which is preliminary data.</text>
</comment>
<sequence length="125" mass="13766">MSSAPGKKVVSPDAENSWTATLGKALRPGQDWPDKDELLDVVYWGKQVLSLFVGIVFGVTPLYGILALIGYVAISSVIAQHYVVKFQKVDEEEVGGFWELAKEGFGAAFATFMVTWITIYTTLHH</sequence>
<dbReference type="GO" id="GO:0097250">
    <property type="term" value="P:mitochondrial respirasome assembly"/>
    <property type="evidence" value="ECO:0007669"/>
    <property type="project" value="InterPro"/>
</dbReference>
<keyword evidence="6 7" id="KW-0472">Membrane</keyword>
<protein>
    <recommendedName>
        <fullName evidence="10">Rab5-interacting protein</fullName>
    </recommendedName>
</protein>
<evidence type="ECO:0000256" key="6">
    <source>
        <dbReference type="ARBA" id="ARBA00023136"/>
    </source>
</evidence>
<name>A0A8S1GVP9_9PELO</name>
<dbReference type="PANTHER" id="PTHR12906:SF0">
    <property type="entry name" value="GEL COMPLEX SUBUNIT OPTI"/>
    <property type="match status" value="1"/>
</dbReference>
<evidence type="ECO:0000256" key="4">
    <source>
        <dbReference type="ARBA" id="ARBA00022824"/>
    </source>
</evidence>
<dbReference type="OrthoDB" id="286395at2759"/>
<accession>A0A8S1GVP9</accession>
<evidence type="ECO:0000256" key="2">
    <source>
        <dbReference type="ARBA" id="ARBA00009436"/>
    </source>
</evidence>
<keyword evidence="9" id="KW-1185">Reference proteome</keyword>
<dbReference type="AlphaFoldDB" id="A0A8S1GVP9"/>
<keyword evidence="3 7" id="KW-0812">Transmembrane</keyword>
<comment type="similarity">
    <text evidence="2">Belongs to the EMC6 family.</text>
</comment>
<evidence type="ECO:0000256" key="7">
    <source>
        <dbReference type="SAM" id="Phobius"/>
    </source>
</evidence>
<keyword evidence="5 7" id="KW-1133">Transmembrane helix</keyword>
<gene>
    <name evidence="8" type="ORF">CAUJ_LOCUS2841</name>
</gene>
<dbReference type="Proteomes" id="UP000835052">
    <property type="component" value="Unassembled WGS sequence"/>
</dbReference>
<dbReference type="PANTHER" id="PTHR12906">
    <property type="entry name" value="PROTEIN C20ORF24 RAB5-INTERACTING PROTEIN"/>
    <property type="match status" value="1"/>
</dbReference>
<proteinExistence type="inferred from homology"/>
<evidence type="ECO:0000256" key="5">
    <source>
        <dbReference type="ARBA" id="ARBA00022989"/>
    </source>
</evidence>
<organism evidence="8 9">
    <name type="scientific">Caenorhabditis auriculariae</name>
    <dbReference type="NCBI Taxonomy" id="2777116"/>
    <lineage>
        <taxon>Eukaryota</taxon>
        <taxon>Metazoa</taxon>
        <taxon>Ecdysozoa</taxon>
        <taxon>Nematoda</taxon>
        <taxon>Chromadorea</taxon>
        <taxon>Rhabditida</taxon>
        <taxon>Rhabditina</taxon>
        <taxon>Rhabditomorpha</taxon>
        <taxon>Rhabditoidea</taxon>
        <taxon>Rhabditidae</taxon>
        <taxon>Peloderinae</taxon>
        <taxon>Caenorhabditis</taxon>
    </lineage>
</organism>
<evidence type="ECO:0000313" key="9">
    <source>
        <dbReference type="Proteomes" id="UP000835052"/>
    </source>
</evidence>
<comment type="subcellular location">
    <subcellularLocation>
        <location evidence="1">Endoplasmic reticulum membrane</location>
        <topology evidence="1">Multi-pass membrane protein</topology>
    </subcellularLocation>
</comment>
<evidence type="ECO:0008006" key="10">
    <source>
        <dbReference type="Google" id="ProtNLM"/>
    </source>
</evidence>
<reference evidence="8" key="1">
    <citation type="submission" date="2020-10" db="EMBL/GenBank/DDBJ databases">
        <authorList>
            <person name="Kikuchi T."/>
        </authorList>
    </citation>
    <scope>NUCLEOTIDE SEQUENCE</scope>
    <source>
        <strain evidence="8">NKZ352</strain>
    </source>
</reference>
<dbReference type="EMBL" id="CAJGYM010000005">
    <property type="protein sequence ID" value="CAD6186922.1"/>
    <property type="molecule type" value="Genomic_DNA"/>
</dbReference>
<dbReference type="GO" id="GO:0005739">
    <property type="term" value="C:mitochondrion"/>
    <property type="evidence" value="ECO:0007669"/>
    <property type="project" value="GOC"/>
</dbReference>
<evidence type="ECO:0000256" key="3">
    <source>
        <dbReference type="ARBA" id="ARBA00022692"/>
    </source>
</evidence>
<evidence type="ECO:0000313" key="8">
    <source>
        <dbReference type="EMBL" id="CAD6186922.1"/>
    </source>
</evidence>
<dbReference type="GO" id="GO:0005789">
    <property type="term" value="C:endoplasmic reticulum membrane"/>
    <property type="evidence" value="ECO:0007669"/>
    <property type="project" value="UniProtKB-SubCell"/>
</dbReference>
<dbReference type="InterPro" id="IPR010742">
    <property type="entry name" value="RCAF1"/>
</dbReference>
<dbReference type="InterPro" id="IPR029008">
    <property type="entry name" value="EMC6-like"/>
</dbReference>